<accession>A0A2H6LI01</accession>
<dbReference type="RefSeq" id="WP_103125066.1">
    <property type="nucleotide sequence ID" value="NZ_DF978428.1"/>
</dbReference>
<gene>
    <name evidence="4" type="ORF">NCWK1_2588</name>
</gene>
<dbReference type="InterPro" id="IPR036676">
    <property type="entry name" value="PurM-like_C_sf"/>
</dbReference>
<dbReference type="InterPro" id="IPR016188">
    <property type="entry name" value="PurM-like_N"/>
</dbReference>
<dbReference type="AlphaFoldDB" id="A0A2H6LI01"/>
<dbReference type="PANTHER" id="PTHR30303:SF0">
    <property type="entry name" value="CARBAMOYL DEHYDRATASE HYPE"/>
    <property type="match status" value="1"/>
</dbReference>
<dbReference type="PANTHER" id="PTHR30303">
    <property type="entry name" value="HYDROGENASE ISOENZYMES FORMATION PROTEIN HYPE"/>
    <property type="match status" value="1"/>
</dbReference>
<dbReference type="NCBIfam" id="TIGR02124">
    <property type="entry name" value="hypE"/>
    <property type="match status" value="1"/>
</dbReference>
<evidence type="ECO:0000313" key="4">
    <source>
        <dbReference type="EMBL" id="GBE92829.1"/>
    </source>
</evidence>
<keyword evidence="5" id="KW-1185">Reference proteome</keyword>
<evidence type="ECO:0000313" key="5">
    <source>
        <dbReference type="Proteomes" id="UP000236527"/>
    </source>
</evidence>
<dbReference type="Proteomes" id="UP000236527">
    <property type="component" value="Unassembled WGS sequence"/>
</dbReference>
<comment type="similarity">
    <text evidence="1">Belongs to the HypE family.</text>
</comment>
<dbReference type="InterPro" id="IPR010918">
    <property type="entry name" value="PurM-like_C_dom"/>
</dbReference>
<dbReference type="GO" id="GO:0051604">
    <property type="term" value="P:protein maturation"/>
    <property type="evidence" value="ECO:0007669"/>
    <property type="project" value="TreeGrafter"/>
</dbReference>
<feature type="domain" description="PurM-like C-terminal" evidence="3">
    <location>
        <begin position="192"/>
        <end position="343"/>
    </location>
</feature>
<dbReference type="EMBL" id="BDGE01000042">
    <property type="protein sequence ID" value="GBE92829.1"/>
    <property type="molecule type" value="Genomic_DNA"/>
</dbReference>
<dbReference type="Pfam" id="PF02769">
    <property type="entry name" value="AIRS_C"/>
    <property type="match status" value="1"/>
</dbReference>
<sequence length="366" mass="39291">MDLTSNQLQNPLFQKIEQVRRRQPKIRDTHITLAHGSGGKAMRDLIDDIFVRSFDNPILSQLEDQASINLANLLQQGDRLAFTTDSYVVDPLFFPGSDIGELAINGTINDLAVSGAKPLYLTCSVILEEGLPVETLRRVVASMQAAAKNAGVQIVTGDTKVVHRGAADKLFINTAGIGIIPTGVNISAHNIQPGDAIIINGELGNHGTAILIARGELALETDIKSDCQPLHTLVETIINVCPEIHAMRDATRGGLATVLNEFAMTSNVGIRIHEKSIPIREEVKGVCEILGLDPLYLANEGKLVVVVKQDKADQVLSAMKTHPAAKDACIVGEVIASPPGVVFLKTAFGAERIVDMLVGDQLPRIC</sequence>
<dbReference type="InterPro" id="IPR036921">
    <property type="entry name" value="PurM-like_N_sf"/>
</dbReference>
<feature type="domain" description="PurM-like N-terminal" evidence="2">
    <location>
        <begin position="66"/>
        <end position="180"/>
    </location>
</feature>
<evidence type="ECO:0000259" key="2">
    <source>
        <dbReference type="Pfam" id="PF00586"/>
    </source>
</evidence>
<dbReference type="Gene3D" id="3.90.650.10">
    <property type="entry name" value="PurM-like C-terminal domain"/>
    <property type="match status" value="1"/>
</dbReference>
<name>A0A2H6LI01_9NOSO</name>
<evidence type="ECO:0000259" key="3">
    <source>
        <dbReference type="Pfam" id="PF02769"/>
    </source>
</evidence>
<organism evidence="4 5">
    <name type="scientific">Nostoc cycadae WK-1</name>
    <dbReference type="NCBI Taxonomy" id="1861711"/>
    <lineage>
        <taxon>Bacteria</taxon>
        <taxon>Bacillati</taxon>
        <taxon>Cyanobacteriota</taxon>
        <taxon>Cyanophyceae</taxon>
        <taxon>Nostocales</taxon>
        <taxon>Nostocaceae</taxon>
        <taxon>Nostoc</taxon>
    </lineage>
</organism>
<dbReference type="PIRSF" id="PIRSF005644">
    <property type="entry name" value="Hdrgns_mtr_HypE"/>
    <property type="match status" value="1"/>
</dbReference>
<dbReference type="InterPro" id="IPR011854">
    <property type="entry name" value="HypE"/>
</dbReference>
<dbReference type="Gene3D" id="3.30.1330.10">
    <property type="entry name" value="PurM-like, N-terminal domain"/>
    <property type="match status" value="1"/>
</dbReference>
<dbReference type="CDD" id="cd02197">
    <property type="entry name" value="HypE"/>
    <property type="match status" value="1"/>
</dbReference>
<reference evidence="5" key="1">
    <citation type="journal article" date="2018" name="Genome Announc.">
        <title>Draft Genome Sequence of the Nitrogen-Fixing and Hormogonia-Inducing Cyanobacterium Nostoc cycadae Strain WK-1, Isolated from the Coralloid Roots of Cycas revoluta.</title>
        <authorList>
            <person name="Kanesaki Y."/>
            <person name="Hirose M."/>
            <person name="Hirose Y."/>
            <person name="Fujisawa T."/>
            <person name="Nakamura Y."/>
            <person name="Watanabe S."/>
            <person name="Matsunaga S."/>
            <person name="Uchida H."/>
            <person name="Murakami A."/>
        </authorList>
    </citation>
    <scope>NUCLEOTIDE SEQUENCE [LARGE SCALE GENOMIC DNA]</scope>
    <source>
        <strain evidence="5">WK-1</strain>
    </source>
</reference>
<comment type="caution">
    <text evidence="4">The sequence shown here is derived from an EMBL/GenBank/DDBJ whole genome shotgun (WGS) entry which is preliminary data.</text>
</comment>
<evidence type="ECO:0000256" key="1">
    <source>
        <dbReference type="ARBA" id="ARBA00006243"/>
    </source>
</evidence>
<dbReference type="Pfam" id="PF00586">
    <property type="entry name" value="AIRS"/>
    <property type="match status" value="1"/>
</dbReference>
<dbReference type="SUPFAM" id="SSF56042">
    <property type="entry name" value="PurM C-terminal domain-like"/>
    <property type="match status" value="1"/>
</dbReference>
<protein>
    <submittedName>
        <fullName evidence="4">Hydrogenase expression/formation protein HypE</fullName>
    </submittedName>
</protein>
<dbReference type="FunFam" id="3.30.1330.10:FF:000015">
    <property type="entry name" value="Hydrogenase expression/formation protein HypE"/>
    <property type="match status" value="1"/>
</dbReference>
<dbReference type="SUPFAM" id="SSF55326">
    <property type="entry name" value="PurM N-terminal domain-like"/>
    <property type="match status" value="1"/>
</dbReference>
<proteinExistence type="inferred from homology"/>